<dbReference type="EMBL" id="UYRU01004903">
    <property type="protein sequence ID" value="VDK38087.1"/>
    <property type="molecule type" value="Genomic_DNA"/>
</dbReference>
<evidence type="ECO:0000313" key="1">
    <source>
        <dbReference type="EMBL" id="VDK38087.1"/>
    </source>
</evidence>
<evidence type="ECO:0000313" key="2">
    <source>
        <dbReference type="Proteomes" id="UP000281553"/>
    </source>
</evidence>
<name>A0A3P6PYK4_DIBLA</name>
<protein>
    <submittedName>
        <fullName evidence="1">Uncharacterized protein</fullName>
    </submittedName>
</protein>
<gene>
    <name evidence="1" type="ORF">DILT_LOCUS921</name>
</gene>
<keyword evidence="2" id="KW-1185">Reference proteome</keyword>
<dbReference type="Proteomes" id="UP000281553">
    <property type="component" value="Unassembled WGS sequence"/>
</dbReference>
<dbReference type="AlphaFoldDB" id="A0A3P6PYK4"/>
<proteinExistence type="predicted"/>
<organism evidence="1 2">
    <name type="scientific">Dibothriocephalus latus</name>
    <name type="common">Fish tapeworm</name>
    <name type="synonym">Diphyllobothrium latum</name>
    <dbReference type="NCBI Taxonomy" id="60516"/>
    <lineage>
        <taxon>Eukaryota</taxon>
        <taxon>Metazoa</taxon>
        <taxon>Spiralia</taxon>
        <taxon>Lophotrochozoa</taxon>
        <taxon>Platyhelminthes</taxon>
        <taxon>Cestoda</taxon>
        <taxon>Eucestoda</taxon>
        <taxon>Diphyllobothriidea</taxon>
        <taxon>Diphyllobothriidae</taxon>
        <taxon>Dibothriocephalus</taxon>
    </lineage>
</organism>
<dbReference type="OrthoDB" id="6144240at2759"/>
<accession>A0A3P6PYK4</accession>
<sequence>MLDVWMPRKAEEIGCCESNNFFAAIKAVSSPPAKGPVPILSTGGIIPKTEKSQIVKHWGEKFIGVLNRPSTISDAAIDRLPTWKSTSTWICRPVFQNNFEPCRNSFAGIASGPGALQLRSCCTARWPPSDGPNPNALPRKLTLRTGALRF</sequence>
<reference evidence="1 2" key="1">
    <citation type="submission" date="2018-11" db="EMBL/GenBank/DDBJ databases">
        <authorList>
            <consortium name="Pathogen Informatics"/>
        </authorList>
    </citation>
    <scope>NUCLEOTIDE SEQUENCE [LARGE SCALE GENOMIC DNA]</scope>
</reference>